<keyword evidence="3" id="KW-0862">Zinc</keyword>
<evidence type="ECO:0000256" key="2">
    <source>
        <dbReference type="ARBA" id="ARBA00022723"/>
    </source>
</evidence>
<evidence type="ECO:0000256" key="4">
    <source>
        <dbReference type="ARBA" id="ARBA00023002"/>
    </source>
</evidence>
<dbReference type="Gene3D" id="3.90.180.10">
    <property type="entry name" value="Medium-chain alcohol dehydrogenases, catalytic domain"/>
    <property type="match status" value="1"/>
</dbReference>
<feature type="compositionally biased region" description="Low complexity" evidence="5">
    <location>
        <begin position="231"/>
        <end position="244"/>
    </location>
</feature>
<evidence type="ECO:0000313" key="8">
    <source>
        <dbReference type="Proteomes" id="UP000189229"/>
    </source>
</evidence>
<keyword evidence="2" id="KW-0479">Metal-binding</keyword>
<dbReference type="PROSITE" id="PS00059">
    <property type="entry name" value="ADH_ZINC"/>
    <property type="match status" value="1"/>
</dbReference>
<dbReference type="PANTHER" id="PTHR43401">
    <property type="entry name" value="L-THREONINE 3-DEHYDROGENASE"/>
    <property type="match status" value="1"/>
</dbReference>
<dbReference type="InterPro" id="IPR050129">
    <property type="entry name" value="Zn_alcohol_dh"/>
</dbReference>
<evidence type="ECO:0000313" key="7">
    <source>
        <dbReference type="EMBL" id="OOK78661.1"/>
    </source>
</evidence>
<feature type="compositionally biased region" description="Low complexity" evidence="5">
    <location>
        <begin position="274"/>
        <end position="291"/>
    </location>
</feature>
<evidence type="ECO:0000256" key="3">
    <source>
        <dbReference type="ARBA" id="ARBA00022833"/>
    </source>
</evidence>
<dbReference type="Gene3D" id="3.40.50.720">
    <property type="entry name" value="NAD(P)-binding Rossmann-like Domain"/>
    <property type="match status" value="1"/>
</dbReference>
<dbReference type="SUPFAM" id="SSF51735">
    <property type="entry name" value="NAD(P)-binding Rossmann-fold domains"/>
    <property type="match status" value="1"/>
</dbReference>
<sequence length="373" mass="39980">MSSNAPTSRALVLEAPRRLVVRELAVPEIGADDALVRVEACGLCGTDHEQYTGALSGGFAFVPGHETVGIIEAIGPQAARRWGVAAGDRVAVEVFQSCRQCPNCLAGEYRRCERHGLADMYGFIPVDRAPGLWGGYAEYQYLAPDSMVLPVPAGLDPAVASLFNPLGAGIRWGATLPGTGAGDVVAVLGPGVRGLCAAAAAKEAGAGFVMLTGLGPRDADRLALAPQFGLTSPSTSPRTTPWPRCMTRRVGWPTSSSTSPPRRRRRSHRRSRSRGLPGRSWSPAPEAWAPARPDSRRTWWCSRSCAYSARSGWTPPPTGRRWRCWHRVATRSRACRDAACASTMPRSCSPPWPASVPVCRPCTEYSRHEPAAG</sequence>
<comment type="caution">
    <text evidence="7">The sequence shown here is derived from an EMBL/GenBank/DDBJ whole genome shotgun (WGS) entry which is preliminary data.</text>
</comment>
<dbReference type="EMBL" id="MVBM01000002">
    <property type="protein sequence ID" value="OOK78661.1"/>
    <property type="molecule type" value="Genomic_DNA"/>
</dbReference>
<dbReference type="AlphaFoldDB" id="A0A1V3XJK6"/>
<feature type="region of interest" description="Disordered" evidence="5">
    <location>
        <begin position="228"/>
        <end position="291"/>
    </location>
</feature>
<accession>A0A1V3XJK6</accession>
<dbReference type="Pfam" id="PF08240">
    <property type="entry name" value="ADH_N"/>
    <property type="match status" value="1"/>
</dbReference>
<evidence type="ECO:0000256" key="5">
    <source>
        <dbReference type="SAM" id="MobiDB-lite"/>
    </source>
</evidence>
<reference evidence="7 8" key="1">
    <citation type="submission" date="2017-02" db="EMBL/GenBank/DDBJ databases">
        <title>Complete genome sequences of Mycobacterium kansasii strains isolated from rhesus macaques.</title>
        <authorList>
            <person name="Panda A."/>
            <person name="Nagaraj S."/>
            <person name="Zhao X."/>
            <person name="Tettelin H."/>
            <person name="Detolla L.J."/>
        </authorList>
    </citation>
    <scope>NUCLEOTIDE SEQUENCE [LARGE SCALE GENOMIC DNA]</scope>
    <source>
        <strain evidence="7 8">11-3813</strain>
    </source>
</reference>
<evidence type="ECO:0000256" key="1">
    <source>
        <dbReference type="ARBA" id="ARBA00001947"/>
    </source>
</evidence>
<dbReference type="GO" id="GO:0008270">
    <property type="term" value="F:zinc ion binding"/>
    <property type="evidence" value="ECO:0007669"/>
    <property type="project" value="InterPro"/>
</dbReference>
<protein>
    <submittedName>
        <fullName evidence="7">Alcohol dehydrogenase GroES-like domain protein</fullName>
    </submittedName>
</protein>
<comment type="cofactor">
    <cofactor evidence="1">
        <name>Zn(2+)</name>
        <dbReference type="ChEBI" id="CHEBI:29105"/>
    </cofactor>
</comment>
<feature type="compositionally biased region" description="Basic residues" evidence="5">
    <location>
        <begin position="261"/>
        <end position="273"/>
    </location>
</feature>
<proteinExistence type="predicted"/>
<dbReference type="Proteomes" id="UP000189229">
    <property type="component" value="Unassembled WGS sequence"/>
</dbReference>
<organism evidence="7 8">
    <name type="scientific">Mycobacterium kansasii</name>
    <dbReference type="NCBI Taxonomy" id="1768"/>
    <lineage>
        <taxon>Bacteria</taxon>
        <taxon>Bacillati</taxon>
        <taxon>Actinomycetota</taxon>
        <taxon>Actinomycetes</taxon>
        <taxon>Mycobacteriales</taxon>
        <taxon>Mycobacteriaceae</taxon>
        <taxon>Mycobacterium</taxon>
    </lineage>
</organism>
<dbReference type="InterPro" id="IPR002328">
    <property type="entry name" value="ADH_Zn_CS"/>
</dbReference>
<feature type="domain" description="Alcohol dehydrogenase-like N-terminal" evidence="6">
    <location>
        <begin position="30"/>
        <end position="152"/>
    </location>
</feature>
<evidence type="ECO:0000259" key="6">
    <source>
        <dbReference type="Pfam" id="PF08240"/>
    </source>
</evidence>
<keyword evidence="4" id="KW-0560">Oxidoreductase</keyword>
<dbReference type="SUPFAM" id="SSF50129">
    <property type="entry name" value="GroES-like"/>
    <property type="match status" value="1"/>
</dbReference>
<dbReference type="PANTHER" id="PTHR43401:SF2">
    <property type="entry name" value="L-THREONINE 3-DEHYDROGENASE"/>
    <property type="match status" value="1"/>
</dbReference>
<name>A0A1V3XJK6_MYCKA</name>
<dbReference type="GO" id="GO:0016491">
    <property type="term" value="F:oxidoreductase activity"/>
    <property type="evidence" value="ECO:0007669"/>
    <property type="project" value="UniProtKB-KW"/>
</dbReference>
<dbReference type="InterPro" id="IPR011032">
    <property type="entry name" value="GroES-like_sf"/>
</dbReference>
<dbReference type="InterPro" id="IPR013154">
    <property type="entry name" value="ADH-like_N"/>
</dbReference>
<dbReference type="InterPro" id="IPR036291">
    <property type="entry name" value="NAD(P)-bd_dom_sf"/>
</dbReference>
<gene>
    <name evidence="7" type="ORF">BZL30_2617</name>
</gene>